<gene>
    <name evidence="13" type="ORF">HKW66_Vig0224290</name>
    <name evidence="14" type="ORF">LR48_Vigan07g250100</name>
</gene>
<reference evidence="13 16" key="3">
    <citation type="submission" date="2020-05" db="EMBL/GenBank/DDBJ databases">
        <title>Vigna angularis (adzuki bean) Var. LongXiaoDou No. 4 denovo assembly.</title>
        <authorList>
            <person name="Xiang H."/>
        </authorList>
    </citation>
    <scope>NUCLEOTIDE SEQUENCE [LARGE SCALE GENOMIC DNA]</scope>
    <source>
        <tissue evidence="13">Leaf</tissue>
    </source>
</reference>
<dbReference type="Gramene" id="KOM48797">
    <property type="protein sequence ID" value="KOM48797"/>
    <property type="gene ID" value="LR48_Vigan07g250100"/>
</dbReference>
<evidence type="ECO:0000313" key="14">
    <source>
        <dbReference type="EMBL" id="KOM48797.1"/>
    </source>
</evidence>
<dbReference type="InterPro" id="IPR003245">
    <property type="entry name" value="Phytocyanin_dom"/>
</dbReference>
<reference evidence="14" key="2">
    <citation type="submission" date="2015-02" db="EMBL/GenBank/DDBJ databases">
        <authorList>
            <person name="Chooi Y.-H."/>
        </authorList>
    </citation>
    <scope>NUCLEOTIDE SEQUENCE</scope>
    <source>
        <tissue evidence="14">Seedling</tissue>
    </source>
</reference>
<evidence type="ECO:0000256" key="5">
    <source>
        <dbReference type="ARBA" id="ARBA00023136"/>
    </source>
</evidence>
<evidence type="ECO:0000256" key="8">
    <source>
        <dbReference type="ARBA" id="ARBA00023288"/>
    </source>
</evidence>
<dbReference type="SUPFAM" id="SSF49503">
    <property type="entry name" value="Cupredoxins"/>
    <property type="match status" value="1"/>
</dbReference>
<evidence type="ECO:0000256" key="11">
    <source>
        <dbReference type="SAM" id="SignalP"/>
    </source>
</evidence>
<dbReference type="STRING" id="3914.A0A0L9V1P7"/>
<dbReference type="KEGG" id="var:108338513"/>
<dbReference type="InterPro" id="IPR039391">
    <property type="entry name" value="Phytocyanin-like"/>
</dbReference>
<keyword evidence="8" id="KW-0449">Lipoprotein</keyword>
<dbReference type="GO" id="GO:0098552">
    <property type="term" value="C:side of membrane"/>
    <property type="evidence" value="ECO:0007669"/>
    <property type="project" value="UniProtKB-KW"/>
</dbReference>
<dbReference type="CDD" id="cd11019">
    <property type="entry name" value="OsENODL1_like"/>
    <property type="match status" value="1"/>
</dbReference>
<protein>
    <submittedName>
        <fullName evidence="13">Early nodulin-like protein</fullName>
    </submittedName>
</protein>
<keyword evidence="7" id="KW-0325">Glycoprotein</keyword>
<dbReference type="EMBL" id="JABFOF010000007">
    <property type="protein sequence ID" value="KAG2390165.1"/>
    <property type="molecule type" value="Genomic_DNA"/>
</dbReference>
<keyword evidence="10" id="KW-1133">Transmembrane helix</keyword>
<dbReference type="OrthoDB" id="1937044at2759"/>
<dbReference type="Proteomes" id="UP000053144">
    <property type="component" value="Chromosome 7"/>
</dbReference>
<keyword evidence="2" id="KW-1003">Cell membrane</keyword>
<reference evidence="15" key="1">
    <citation type="journal article" date="2015" name="Proc. Natl. Acad. Sci. U.S.A.">
        <title>Genome sequencing of adzuki bean (Vigna angularis) provides insight into high starch and low fat accumulation and domestication.</title>
        <authorList>
            <person name="Yang K."/>
            <person name="Tian Z."/>
            <person name="Chen C."/>
            <person name="Luo L."/>
            <person name="Zhao B."/>
            <person name="Wang Z."/>
            <person name="Yu L."/>
            <person name="Li Y."/>
            <person name="Sun Y."/>
            <person name="Li W."/>
            <person name="Chen Y."/>
            <person name="Li Y."/>
            <person name="Zhang Y."/>
            <person name="Ai D."/>
            <person name="Zhao J."/>
            <person name="Shang C."/>
            <person name="Ma Y."/>
            <person name="Wu B."/>
            <person name="Wang M."/>
            <person name="Gao L."/>
            <person name="Sun D."/>
            <person name="Zhang P."/>
            <person name="Guo F."/>
            <person name="Wang W."/>
            <person name="Li Y."/>
            <person name="Wang J."/>
            <person name="Varshney R.K."/>
            <person name="Wang J."/>
            <person name="Ling H.Q."/>
            <person name="Wan P."/>
        </authorList>
    </citation>
    <scope>NUCLEOTIDE SEQUENCE</scope>
    <source>
        <strain evidence="15">cv. Jingnong 6</strain>
    </source>
</reference>
<evidence type="ECO:0000256" key="10">
    <source>
        <dbReference type="SAM" id="Phobius"/>
    </source>
</evidence>
<evidence type="ECO:0000256" key="2">
    <source>
        <dbReference type="ARBA" id="ARBA00022475"/>
    </source>
</evidence>
<dbReference type="Proteomes" id="UP000743370">
    <property type="component" value="Unassembled WGS sequence"/>
</dbReference>
<dbReference type="InterPro" id="IPR008972">
    <property type="entry name" value="Cupredoxin"/>
</dbReference>
<proteinExistence type="inferred from homology"/>
<keyword evidence="6" id="KW-1015">Disulfide bond</keyword>
<dbReference type="PROSITE" id="PS51485">
    <property type="entry name" value="PHYTOCYANIN"/>
    <property type="match status" value="1"/>
</dbReference>
<feature type="signal peptide" evidence="11">
    <location>
        <begin position="1"/>
        <end position="24"/>
    </location>
</feature>
<dbReference type="Pfam" id="PF02298">
    <property type="entry name" value="Cu_bind_like"/>
    <property type="match status" value="1"/>
</dbReference>
<dbReference type="OMA" id="GSQANCE"/>
<sequence length="183" mass="19484">MAVFSSVSSSLLLTFFLLFGLSVAREILVGGKTDAWRVPASESGALNQWAERSRFQVGDFLVWKYDGGKDSVLQVSREEYVNCSISNPIKVYSDGTTKVKLDRPGPFYFISGAKGHCEKGQKLVVVVLTPRGRSSGIVSSPAPAPAPSLAEFDGPAVAPTSSANALHGGIVMVALVAMWGIFM</sequence>
<dbReference type="GO" id="GO:0005886">
    <property type="term" value="C:plasma membrane"/>
    <property type="evidence" value="ECO:0007669"/>
    <property type="project" value="UniProtKB-SubCell"/>
</dbReference>
<comment type="similarity">
    <text evidence="9">Belongs to the early nodulin-like (ENODL) family.</text>
</comment>
<evidence type="ECO:0000256" key="7">
    <source>
        <dbReference type="ARBA" id="ARBA00023180"/>
    </source>
</evidence>
<evidence type="ECO:0000313" key="13">
    <source>
        <dbReference type="EMBL" id="KAG2390165.1"/>
    </source>
</evidence>
<keyword evidence="4 11" id="KW-0732">Signal</keyword>
<dbReference type="Gene3D" id="2.60.40.420">
    <property type="entry name" value="Cupredoxins - blue copper proteins"/>
    <property type="match status" value="1"/>
</dbReference>
<dbReference type="AlphaFoldDB" id="A0A0L9V1P7"/>
<feature type="transmembrane region" description="Helical" evidence="10">
    <location>
        <begin position="165"/>
        <end position="182"/>
    </location>
</feature>
<comment type="subcellular location">
    <subcellularLocation>
        <location evidence="1">Cell membrane</location>
        <topology evidence="1">Lipid-anchor</topology>
        <topology evidence="1">GPI-anchor</topology>
    </subcellularLocation>
</comment>
<evidence type="ECO:0000256" key="9">
    <source>
        <dbReference type="ARBA" id="ARBA00035011"/>
    </source>
</evidence>
<dbReference type="FunFam" id="2.60.40.420:FF:000069">
    <property type="entry name" value="Early nodulin-like protein 1"/>
    <property type="match status" value="1"/>
</dbReference>
<organism evidence="14 15">
    <name type="scientific">Phaseolus angularis</name>
    <name type="common">Azuki bean</name>
    <name type="synonym">Vigna angularis</name>
    <dbReference type="NCBI Taxonomy" id="3914"/>
    <lineage>
        <taxon>Eukaryota</taxon>
        <taxon>Viridiplantae</taxon>
        <taxon>Streptophyta</taxon>
        <taxon>Embryophyta</taxon>
        <taxon>Tracheophyta</taxon>
        <taxon>Spermatophyta</taxon>
        <taxon>Magnoliopsida</taxon>
        <taxon>eudicotyledons</taxon>
        <taxon>Gunneridae</taxon>
        <taxon>Pentapetalae</taxon>
        <taxon>rosids</taxon>
        <taxon>fabids</taxon>
        <taxon>Fabales</taxon>
        <taxon>Fabaceae</taxon>
        <taxon>Papilionoideae</taxon>
        <taxon>50 kb inversion clade</taxon>
        <taxon>NPAAA clade</taxon>
        <taxon>indigoferoid/millettioid clade</taxon>
        <taxon>Phaseoleae</taxon>
        <taxon>Vigna</taxon>
    </lineage>
</organism>
<keyword evidence="3" id="KW-0336">GPI-anchor</keyword>
<evidence type="ECO:0000256" key="6">
    <source>
        <dbReference type="ARBA" id="ARBA00023157"/>
    </source>
</evidence>
<feature type="chain" id="PRO_5005596138" evidence="11">
    <location>
        <begin position="25"/>
        <end position="183"/>
    </location>
</feature>
<evidence type="ECO:0000256" key="3">
    <source>
        <dbReference type="ARBA" id="ARBA00022622"/>
    </source>
</evidence>
<dbReference type="InterPro" id="IPR041846">
    <property type="entry name" value="ENL_dom"/>
</dbReference>
<accession>A0A0L9V1P7</accession>
<dbReference type="GO" id="GO:0009055">
    <property type="term" value="F:electron transfer activity"/>
    <property type="evidence" value="ECO:0007669"/>
    <property type="project" value="InterPro"/>
</dbReference>
<dbReference type="EMBL" id="CM003377">
    <property type="protein sequence ID" value="KOM48797.1"/>
    <property type="molecule type" value="Genomic_DNA"/>
</dbReference>
<evidence type="ECO:0000256" key="1">
    <source>
        <dbReference type="ARBA" id="ARBA00004609"/>
    </source>
</evidence>
<dbReference type="PANTHER" id="PTHR33021:SF197">
    <property type="entry name" value="EARLY NODULIN-LIKE PROTEIN 13"/>
    <property type="match status" value="1"/>
</dbReference>
<keyword evidence="5 10" id="KW-0472">Membrane</keyword>
<evidence type="ECO:0000313" key="15">
    <source>
        <dbReference type="Proteomes" id="UP000053144"/>
    </source>
</evidence>
<evidence type="ECO:0000256" key="4">
    <source>
        <dbReference type="ARBA" id="ARBA00022729"/>
    </source>
</evidence>
<keyword evidence="10" id="KW-0812">Transmembrane</keyword>
<name>A0A0L9V1P7_PHAAN</name>
<evidence type="ECO:0000259" key="12">
    <source>
        <dbReference type="PROSITE" id="PS51485"/>
    </source>
</evidence>
<feature type="domain" description="Phytocyanin" evidence="12">
    <location>
        <begin position="25"/>
        <end position="129"/>
    </location>
</feature>
<evidence type="ECO:0000313" key="16">
    <source>
        <dbReference type="Proteomes" id="UP000743370"/>
    </source>
</evidence>
<dbReference type="PANTHER" id="PTHR33021">
    <property type="entry name" value="BLUE COPPER PROTEIN"/>
    <property type="match status" value="1"/>
</dbReference>